<dbReference type="InterPro" id="IPR016161">
    <property type="entry name" value="Ald_DH/histidinol_DH"/>
</dbReference>
<dbReference type="PROSITE" id="PS00070">
    <property type="entry name" value="ALDEHYDE_DEHYDR_CYS"/>
    <property type="match status" value="1"/>
</dbReference>
<dbReference type="NCBIfam" id="TIGR01722">
    <property type="entry name" value="MMSDH"/>
    <property type="match status" value="1"/>
</dbReference>
<feature type="domain" description="Aldehyde dehydrogenase" evidence="4">
    <location>
        <begin position="21"/>
        <end position="484"/>
    </location>
</feature>
<sequence length="490" mass="52692">MTPTAAATETTEIKSFIEGAWSTPKGESHSVINPANGETIATLNYSTAADVDLAARAAHKAFLSWREVPVVDRVQPLYKFKTLLEKHTDEIARLLTMENGKVLPDAMAEVKRAIQMVEVACGMPSLMMGDSLNDIAKGIDCHTIRQPIGACAGITPFNFPAMVPLWMYPFAIATGNTFLLKPSEKVPLSPTRMAELFIEAGIPEGVFQLIHGGKDVVEALIAHPLIKAISFVGSTPIARHIYKEGAAHGKRVQALGGAKNHLVVMPDADLPKAIDAILSSSFGAAGERCLAGSVLVPVGEVAEPLLKLLVEKTKALRFGDGLEAGMNVGPVISHDHRKKIIGYIEKGIAEGATPLCDGRDTIPGVNSSGSFLGPTIFDHVKPAMTIAREEIFGPVLSVIRAKDLDEAIHLVNSSDFGNTTTIYTASGKSAREYQTRIEVGMVGVNMAVAAPMAFFPFAGWKNSFFGDLHAHGKDAVYFYTEQKVLMTRWF</sequence>
<evidence type="ECO:0000313" key="6">
    <source>
        <dbReference type="Proteomes" id="UP000648801"/>
    </source>
</evidence>
<dbReference type="PANTHER" id="PTHR43866:SF4">
    <property type="entry name" value="MALONATE-SEMIALDEHYDE DEHYDROGENASE"/>
    <property type="match status" value="1"/>
</dbReference>
<dbReference type="AlphaFoldDB" id="A0A916RHZ8"/>
<gene>
    <name evidence="5" type="primary">iolA</name>
    <name evidence="5" type="ORF">GCM10011507_05060</name>
</gene>
<reference evidence="5" key="2">
    <citation type="submission" date="2020-09" db="EMBL/GenBank/DDBJ databases">
        <authorList>
            <person name="Sun Q."/>
            <person name="Zhou Y."/>
        </authorList>
    </citation>
    <scope>NUCLEOTIDE SEQUENCE</scope>
    <source>
        <strain evidence="5">CGMCC 1.15447</strain>
    </source>
</reference>
<dbReference type="EC" id="1.2.1.27" evidence="1"/>
<dbReference type="Gene3D" id="3.40.309.10">
    <property type="entry name" value="Aldehyde Dehydrogenase, Chain A, domain 2"/>
    <property type="match status" value="1"/>
</dbReference>
<evidence type="ECO:0000313" key="5">
    <source>
        <dbReference type="EMBL" id="GGA56736.1"/>
    </source>
</evidence>
<dbReference type="PANTHER" id="PTHR43866">
    <property type="entry name" value="MALONATE-SEMIALDEHYDE DEHYDROGENASE"/>
    <property type="match status" value="1"/>
</dbReference>
<evidence type="ECO:0000256" key="3">
    <source>
        <dbReference type="ARBA" id="ARBA00023027"/>
    </source>
</evidence>
<comment type="caution">
    <text evidence="5">The sequence shown here is derived from an EMBL/GenBank/DDBJ whole genome shotgun (WGS) entry which is preliminary data.</text>
</comment>
<evidence type="ECO:0000256" key="2">
    <source>
        <dbReference type="ARBA" id="ARBA00023002"/>
    </source>
</evidence>
<dbReference type="InterPro" id="IPR016163">
    <property type="entry name" value="Ald_DH_C"/>
</dbReference>
<protein>
    <recommendedName>
        <fullName evidence="1">methylmalonate-semialdehyde dehydrogenase (CoA acylating)</fullName>
        <ecNumber evidence="1">1.2.1.27</ecNumber>
    </recommendedName>
</protein>
<dbReference type="InterPro" id="IPR016162">
    <property type="entry name" value="Ald_DH_N"/>
</dbReference>
<dbReference type="CDD" id="cd07085">
    <property type="entry name" value="ALDH_F6_MMSDH"/>
    <property type="match status" value="1"/>
</dbReference>
<organism evidence="5 6">
    <name type="scientific">Edaphobacter acidisoli</name>
    <dbReference type="NCBI Taxonomy" id="2040573"/>
    <lineage>
        <taxon>Bacteria</taxon>
        <taxon>Pseudomonadati</taxon>
        <taxon>Acidobacteriota</taxon>
        <taxon>Terriglobia</taxon>
        <taxon>Terriglobales</taxon>
        <taxon>Acidobacteriaceae</taxon>
        <taxon>Edaphobacter</taxon>
    </lineage>
</organism>
<proteinExistence type="predicted"/>
<keyword evidence="2" id="KW-0560">Oxidoreductase</keyword>
<keyword evidence="6" id="KW-1185">Reference proteome</keyword>
<evidence type="ECO:0000259" key="4">
    <source>
        <dbReference type="Pfam" id="PF00171"/>
    </source>
</evidence>
<dbReference type="FunFam" id="3.40.605.10:FF:000003">
    <property type="entry name" value="Methylmalonate-semialdehyde dehydrogenase [acylating]"/>
    <property type="match status" value="1"/>
</dbReference>
<dbReference type="GO" id="GO:0004491">
    <property type="term" value="F:methylmalonate-semialdehyde dehydrogenase (acylating, NAD) activity"/>
    <property type="evidence" value="ECO:0007669"/>
    <property type="project" value="UniProtKB-EC"/>
</dbReference>
<dbReference type="RefSeq" id="WP_188757757.1">
    <property type="nucleotide sequence ID" value="NZ_BMJB01000001.1"/>
</dbReference>
<dbReference type="SUPFAM" id="SSF53720">
    <property type="entry name" value="ALDH-like"/>
    <property type="match status" value="1"/>
</dbReference>
<dbReference type="GO" id="GO:0006574">
    <property type="term" value="P:L-valine catabolic process"/>
    <property type="evidence" value="ECO:0007669"/>
    <property type="project" value="TreeGrafter"/>
</dbReference>
<dbReference type="Pfam" id="PF00171">
    <property type="entry name" value="Aldedh"/>
    <property type="match status" value="1"/>
</dbReference>
<keyword evidence="3" id="KW-0520">NAD</keyword>
<dbReference type="FunFam" id="3.40.309.10:FF:000002">
    <property type="entry name" value="Methylmalonate-semialdehyde dehydrogenase (Acylating)"/>
    <property type="match status" value="1"/>
</dbReference>
<dbReference type="InterPro" id="IPR016160">
    <property type="entry name" value="Ald_DH_CS_CYS"/>
</dbReference>
<dbReference type="Gene3D" id="3.40.605.10">
    <property type="entry name" value="Aldehyde Dehydrogenase, Chain A, domain 1"/>
    <property type="match status" value="1"/>
</dbReference>
<dbReference type="InterPro" id="IPR015590">
    <property type="entry name" value="Aldehyde_DH_dom"/>
</dbReference>
<name>A0A916RHZ8_9BACT</name>
<dbReference type="GO" id="GO:0006210">
    <property type="term" value="P:thymine catabolic process"/>
    <property type="evidence" value="ECO:0007669"/>
    <property type="project" value="TreeGrafter"/>
</dbReference>
<dbReference type="EMBL" id="BMJB01000001">
    <property type="protein sequence ID" value="GGA56736.1"/>
    <property type="molecule type" value="Genomic_DNA"/>
</dbReference>
<accession>A0A916RHZ8</accession>
<evidence type="ECO:0000256" key="1">
    <source>
        <dbReference type="ARBA" id="ARBA00013048"/>
    </source>
</evidence>
<dbReference type="Proteomes" id="UP000648801">
    <property type="component" value="Unassembled WGS sequence"/>
</dbReference>
<reference evidence="5" key="1">
    <citation type="journal article" date="2014" name="Int. J. Syst. Evol. Microbiol.">
        <title>Complete genome sequence of Corynebacterium casei LMG S-19264T (=DSM 44701T), isolated from a smear-ripened cheese.</title>
        <authorList>
            <consortium name="US DOE Joint Genome Institute (JGI-PGF)"/>
            <person name="Walter F."/>
            <person name="Albersmeier A."/>
            <person name="Kalinowski J."/>
            <person name="Ruckert C."/>
        </authorList>
    </citation>
    <scope>NUCLEOTIDE SEQUENCE</scope>
    <source>
        <strain evidence="5">CGMCC 1.15447</strain>
    </source>
</reference>
<dbReference type="InterPro" id="IPR010061">
    <property type="entry name" value="MeMal-semiAld_DH"/>
</dbReference>